<feature type="transmembrane region" description="Helical" evidence="1">
    <location>
        <begin position="149"/>
        <end position="167"/>
    </location>
</feature>
<evidence type="ECO:0000313" key="4">
    <source>
        <dbReference type="Proteomes" id="UP001179280"/>
    </source>
</evidence>
<reference evidence="3" key="1">
    <citation type="submission" date="2021-01" db="EMBL/GenBank/DDBJ databases">
        <title>Genomic Encyclopedia of Type Strains, Phase IV (KMG-IV): sequencing the most valuable type-strain genomes for metagenomic binning, comparative biology and taxonomic classification.</title>
        <authorList>
            <person name="Goeker M."/>
        </authorList>
    </citation>
    <scope>NUCLEOTIDE SEQUENCE</scope>
    <source>
        <strain evidence="3">DSM 21943</strain>
    </source>
</reference>
<keyword evidence="1" id="KW-0472">Membrane</keyword>
<feature type="domain" description="CAAX prenyl protease 2/Lysostaphin resistance protein A-like" evidence="2">
    <location>
        <begin position="97"/>
        <end position="185"/>
    </location>
</feature>
<feature type="transmembrane region" description="Helical" evidence="1">
    <location>
        <begin position="51"/>
        <end position="74"/>
    </location>
</feature>
<dbReference type="Proteomes" id="UP001179280">
    <property type="component" value="Unassembled WGS sequence"/>
</dbReference>
<keyword evidence="3" id="KW-0378">Hydrolase</keyword>
<keyword evidence="1" id="KW-1133">Transmembrane helix</keyword>
<name>A0ABS2SUQ2_9BACI</name>
<keyword evidence="1" id="KW-0812">Transmembrane</keyword>
<protein>
    <submittedName>
        <fullName evidence="3">Membrane protease YdiL (CAAX protease family)</fullName>
    </submittedName>
</protein>
<gene>
    <name evidence="3" type="ORF">JOC54_002504</name>
</gene>
<evidence type="ECO:0000259" key="2">
    <source>
        <dbReference type="Pfam" id="PF02517"/>
    </source>
</evidence>
<dbReference type="Pfam" id="PF02517">
    <property type="entry name" value="Rce1-like"/>
    <property type="match status" value="1"/>
</dbReference>
<evidence type="ECO:0000313" key="3">
    <source>
        <dbReference type="EMBL" id="MBM7839233.1"/>
    </source>
</evidence>
<accession>A0ABS2SUQ2</accession>
<evidence type="ECO:0000256" key="1">
    <source>
        <dbReference type="SAM" id="Phobius"/>
    </source>
</evidence>
<feature type="transmembrane region" description="Helical" evidence="1">
    <location>
        <begin position="119"/>
        <end position="142"/>
    </location>
</feature>
<comment type="caution">
    <text evidence="3">The sequence shown here is derived from an EMBL/GenBank/DDBJ whole genome shotgun (WGS) entry which is preliminary data.</text>
</comment>
<dbReference type="InterPro" id="IPR003675">
    <property type="entry name" value="Rce1/LyrA-like_dom"/>
</dbReference>
<dbReference type="GO" id="GO:0008233">
    <property type="term" value="F:peptidase activity"/>
    <property type="evidence" value="ECO:0007669"/>
    <property type="project" value="UniProtKB-KW"/>
</dbReference>
<sequence>MQRDWKLIGMLWQGFVIMALAGILMVFFMQWGNTVPFIVRLFQTDAYKTSTLVLIGASSGLIMALTALGLIKFARITLPENEMTDILFRLVHVRGGLLTMSLGAGIAEEFLFRGVLVGLFLGFMPVGVLLPLNALLFMLVHIPQYKGRPLLHVFIFFIGLFLAYLFYITGSLVAPIIAHFTYNYVIGLSMRKSS</sequence>
<dbReference type="GO" id="GO:0006508">
    <property type="term" value="P:proteolysis"/>
    <property type="evidence" value="ECO:0007669"/>
    <property type="project" value="UniProtKB-KW"/>
</dbReference>
<keyword evidence="3" id="KW-0645">Protease</keyword>
<organism evidence="3 4">
    <name type="scientific">Shouchella xiaoxiensis</name>
    <dbReference type="NCBI Taxonomy" id="766895"/>
    <lineage>
        <taxon>Bacteria</taxon>
        <taxon>Bacillati</taxon>
        <taxon>Bacillota</taxon>
        <taxon>Bacilli</taxon>
        <taxon>Bacillales</taxon>
        <taxon>Bacillaceae</taxon>
        <taxon>Shouchella</taxon>
    </lineage>
</organism>
<dbReference type="EMBL" id="JAFBCV010000007">
    <property type="protein sequence ID" value="MBM7839233.1"/>
    <property type="molecule type" value="Genomic_DNA"/>
</dbReference>
<dbReference type="RefSeq" id="WP_204466531.1">
    <property type="nucleotide sequence ID" value="NZ_JAFBCV010000007.1"/>
</dbReference>
<proteinExistence type="predicted"/>
<keyword evidence="4" id="KW-1185">Reference proteome</keyword>
<feature type="transmembrane region" description="Helical" evidence="1">
    <location>
        <begin position="7"/>
        <end position="31"/>
    </location>
</feature>